<proteinExistence type="predicted"/>
<evidence type="ECO:0000256" key="7">
    <source>
        <dbReference type="ARBA" id="ARBA00022840"/>
    </source>
</evidence>
<dbReference type="EC" id="2.7.13.3" evidence="2"/>
<dbReference type="SMART" id="SM00388">
    <property type="entry name" value="HisKA"/>
    <property type="match status" value="1"/>
</dbReference>
<dbReference type="RefSeq" id="WP_109670231.1">
    <property type="nucleotide sequence ID" value="NZ_QGGW01000010.1"/>
</dbReference>
<dbReference type="InterPro" id="IPR035965">
    <property type="entry name" value="PAS-like_dom_sf"/>
</dbReference>
<feature type="domain" description="PAC" evidence="13">
    <location>
        <begin position="628"/>
        <end position="682"/>
    </location>
</feature>
<evidence type="ECO:0000256" key="1">
    <source>
        <dbReference type="ARBA" id="ARBA00000085"/>
    </source>
</evidence>
<dbReference type="SUPFAM" id="SSF47384">
    <property type="entry name" value="Homodimeric domain of signal transducing histidine kinase"/>
    <property type="match status" value="1"/>
</dbReference>
<dbReference type="InterPro" id="IPR003018">
    <property type="entry name" value="GAF"/>
</dbReference>
<dbReference type="CDD" id="cd00130">
    <property type="entry name" value="PAS"/>
    <property type="match status" value="2"/>
</dbReference>
<dbReference type="SMART" id="SM00091">
    <property type="entry name" value="PAS"/>
    <property type="match status" value="4"/>
</dbReference>
<evidence type="ECO:0000313" key="14">
    <source>
        <dbReference type="EMBL" id="PWK58121.1"/>
    </source>
</evidence>
<dbReference type="Gene3D" id="3.30.450.20">
    <property type="entry name" value="PAS domain"/>
    <property type="match status" value="4"/>
</dbReference>
<dbReference type="PROSITE" id="PS50110">
    <property type="entry name" value="RESPONSE_REGULATORY"/>
    <property type="match status" value="1"/>
</dbReference>
<dbReference type="InterPro" id="IPR001789">
    <property type="entry name" value="Sig_transdc_resp-reg_receiver"/>
</dbReference>
<evidence type="ECO:0000256" key="4">
    <source>
        <dbReference type="ARBA" id="ARBA00022679"/>
    </source>
</evidence>
<organism evidence="14 15">
    <name type="scientific">Roseicyclus mahoneyensis</name>
    <dbReference type="NCBI Taxonomy" id="164332"/>
    <lineage>
        <taxon>Bacteria</taxon>
        <taxon>Pseudomonadati</taxon>
        <taxon>Pseudomonadota</taxon>
        <taxon>Alphaproteobacteria</taxon>
        <taxon>Rhodobacterales</taxon>
        <taxon>Roseobacteraceae</taxon>
        <taxon>Roseicyclus</taxon>
    </lineage>
</organism>
<dbReference type="Pfam" id="PF02518">
    <property type="entry name" value="HATPase_c"/>
    <property type="match status" value="1"/>
</dbReference>
<dbReference type="Pfam" id="PF12860">
    <property type="entry name" value="PAS_7"/>
    <property type="match status" value="1"/>
</dbReference>
<dbReference type="InterPro" id="IPR013656">
    <property type="entry name" value="PAS_4"/>
</dbReference>
<dbReference type="PROSITE" id="PS50113">
    <property type="entry name" value="PAC"/>
    <property type="match status" value="1"/>
</dbReference>
<dbReference type="Gene3D" id="3.30.565.10">
    <property type="entry name" value="Histidine kinase-like ATPase, C-terminal domain"/>
    <property type="match status" value="1"/>
</dbReference>
<dbReference type="InterPro" id="IPR004358">
    <property type="entry name" value="Sig_transdc_His_kin-like_C"/>
</dbReference>
<dbReference type="SUPFAM" id="SSF55781">
    <property type="entry name" value="GAF domain-like"/>
    <property type="match status" value="2"/>
</dbReference>
<dbReference type="InterPro" id="IPR001610">
    <property type="entry name" value="PAC"/>
</dbReference>
<dbReference type="PANTHER" id="PTHR43065">
    <property type="entry name" value="SENSOR HISTIDINE KINASE"/>
    <property type="match status" value="1"/>
</dbReference>
<gene>
    <name evidence="14" type="ORF">C7455_11062</name>
</gene>
<dbReference type="PROSITE" id="PS50112">
    <property type="entry name" value="PAS"/>
    <property type="match status" value="2"/>
</dbReference>
<dbReference type="SUPFAM" id="SSF55785">
    <property type="entry name" value="PYP-like sensor domain (PAS domain)"/>
    <property type="match status" value="4"/>
</dbReference>
<dbReference type="NCBIfam" id="TIGR00229">
    <property type="entry name" value="sensory_box"/>
    <property type="match status" value="2"/>
</dbReference>
<dbReference type="SMART" id="SM00086">
    <property type="entry name" value="PAC"/>
    <property type="match status" value="2"/>
</dbReference>
<dbReference type="InterPro" id="IPR000014">
    <property type="entry name" value="PAS"/>
</dbReference>
<keyword evidence="3 9" id="KW-0597">Phosphoprotein</keyword>
<feature type="domain" description="Histidine kinase" evidence="10">
    <location>
        <begin position="956"/>
        <end position="1180"/>
    </location>
</feature>
<dbReference type="InterPro" id="IPR003594">
    <property type="entry name" value="HATPase_dom"/>
</dbReference>
<evidence type="ECO:0000313" key="15">
    <source>
        <dbReference type="Proteomes" id="UP000245708"/>
    </source>
</evidence>
<dbReference type="Proteomes" id="UP000245708">
    <property type="component" value="Unassembled WGS sequence"/>
</dbReference>
<evidence type="ECO:0000256" key="6">
    <source>
        <dbReference type="ARBA" id="ARBA00022777"/>
    </source>
</evidence>
<sequence>MSDATSDTPVSRSDLERERQARLAAEASLEAKSRELVAMNQRLMAETEAVRDALADMEAIRQREVWALKERSILSEALKALTGKPGADEALQALLDVLRRDFEVCDCFFVQAQGAQIIVSASARKGVVGDVLPLPAAVIERARRLADLSAPKGEGDAEVWPEALRDLASALVAPLTVPGEAPGALVLACEKTGRFSAGDLRVLEQVAKLAAQALQALREARRNALLISLVEGKPLEGGQGVIDAPFEAVHKAFTRLTEMQGEVVGILDALLGAPLDHIDTAIDRALARMGVLTDSDRVYVFRLRDDGGFIDNTHEWCAQGIEPMRHILQDIPADMIDHWRAVFDAGEEVMIPDVAAMPEAAPEKEILLEQGIRSLLAVPMVSDGRFRGFVGFDAVRALRSFLPGEVYLIRSVAKVIISVLARRDAEERLVAVHAETQSQRARLEAVLSAMPDLVVELDRDGRFVSWHSGAVVVPDPVYHFFLNRTPEETLPADLAAVARAKLRELDAGARSVSHTFQLALLDPVARWWQMSATAVGDQGYIFALRDITEVRAQSAEIERLSMIARRTTNLVIVTDAKRQIQWVNAAFERTTGWTLGEVRGRNPGHFLHCDATDQATVARFRAALDAGLPVQGEILNRSRSGDRYWLAVDIQPVHDANGALDGFLAVQVDITEQRRQADALRDAADAAARARATLETAVEALQDGFVLFDAEDRMVLCNSRYRELYALSAEVMRPGATYDAILRFGLSRGQYPDAIGREEAWLAERMERHARNDTEFEQQLVDGTWLRVYEKATPDGGRVGLRVDITALKLAEQRALADRATAMEASLDGISITDAAGHFVYMNRAHLEMFGYTQEREVLGRHWSVLYGPEETAWMASHAMPALMRDGGWSGEIMGLSRDGTPVDQDVSLTLKEDGGLLCISRDITGRRFERAERDRLQNELQLAQRREMIGQMAAGLAHDFNNLLAVIAGGASLIRETASADDATAVGAARILAASDQAAGLVRRLLALGARQPERVALDLRDPVREAAELVRSSLRAPMRLFVTLPETPIEAMADPTDILQVVLNLAINARDALAERPGSIAISLSEPEFGTADQPLAVGRLDPKRRYARLSVVDTGPGMPPEVAARILDPYFSTKGDKGTGLGLAVVSTVIGDNGGAMHLDTAPGQGTRFDVFWPVEAEAPTTPVTVSTEDVTGRLDGKMILVVDDQQDVLDILTAYLEAAGAEVAPSTDPSDILEALADDAESWDLLVTDYDMPGMTGADLARAAQAHAPGLPVLLVTALAGEAGRSGAGFAAVLPKPVDRAALVLQAELALLRMIDQEE</sequence>
<keyword evidence="4" id="KW-0808">Transferase</keyword>
<dbReference type="SUPFAM" id="SSF52172">
    <property type="entry name" value="CheY-like"/>
    <property type="match status" value="1"/>
</dbReference>
<name>A0A316GB29_9RHOB</name>
<dbReference type="PANTHER" id="PTHR43065:SF46">
    <property type="entry name" value="C4-DICARBOXYLATE TRANSPORT SENSOR PROTEIN DCTB"/>
    <property type="match status" value="1"/>
</dbReference>
<evidence type="ECO:0000259" key="11">
    <source>
        <dbReference type="PROSITE" id="PS50110"/>
    </source>
</evidence>
<evidence type="ECO:0000259" key="13">
    <source>
        <dbReference type="PROSITE" id="PS50113"/>
    </source>
</evidence>
<evidence type="ECO:0000256" key="5">
    <source>
        <dbReference type="ARBA" id="ARBA00022741"/>
    </source>
</evidence>
<dbReference type="SMART" id="SM00387">
    <property type="entry name" value="HATPase_c"/>
    <property type="match status" value="1"/>
</dbReference>
<dbReference type="Pfam" id="PF13426">
    <property type="entry name" value="PAS_9"/>
    <property type="match status" value="2"/>
</dbReference>
<dbReference type="InterPro" id="IPR005467">
    <property type="entry name" value="His_kinase_dom"/>
</dbReference>
<dbReference type="InterPro" id="IPR029016">
    <property type="entry name" value="GAF-like_dom_sf"/>
</dbReference>
<keyword evidence="6" id="KW-0418">Kinase</keyword>
<dbReference type="InterPro" id="IPR000700">
    <property type="entry name" value="PAS-assoc_C"/>
</dbReference>
<comment type="caution">
    <text evidence="14">The sequence shown here is derived from an EMBL/GenBank/DDBJ whole genome shotgun (WGS) entry which is preliminary data.</text>
</comment>
<dbReference type="SUPFAM" id="SSF55874">
    <property type="entry name" value="ATPase domain of HSP90 chaperone/DNA topoisomerase II/histidine kinase"/>
    <property type="match status" value="1"/>
</dbReference>
<keyword evidence="15" id="KW-1185">Reference proteome</keyword>
<evidence type="ECO:0000259" key="10">
    <source>
        <dbReference type="PROSITE" id="PS50109"/>
    </source>
</evidence>
<dbReference type="PRINTS" id="PR00344">
    <property type="entry name" value="BCTRLSENSOR"/>
</dbReference>
<feature type="modified residue" description="4-aspartylphosphate" evidence="9">
    <location>
        <position position="1253"/>
    </location>
</feature>
<dbReference type="InterPro" id="IPR003661">
    <property type="entry name" value="HisK_dim/P_dom"/>
</dbReference>
<feature type="domain" description="PAS" evidence="12">
    <location>
        <begin position="815"/>
        <end position="855"/>
    </location>
</feature>
<evidence type="ECO:0000256" key="9">
    <source>
        <dbReference type="PROSITE-ProRule" id="PRU00169"/>
    </source>
</evidence>
<dbReference type="EMBL" id="QGGW01000010">
    <property type="protein sequence ID" value="PWK58121.1"/>
    <property type="molecule type" value="Genomic_DNA"/>
</dbReference>
<dbReference type="Pfam" id="PF01590">
    <property type="entry name" value="GAF"/>
    <property type="match status" value="1"/>
</dbReference>
<dbReference type="Pfam" id="PF13185">
    <property type="entry name" value="GAF_2"/>
    <property type="match status" value="1"/>
</dbReference>
<reference evidence="14 15" key="1">
    <citation type="submission" date="2018-05" db="EMBL/GenBank/DDBJ databases">
        <title>Genomic Encyclopedia of Type Strains, Phase IV (KMG-IV): sequencing the most valuable type-strain genomes for metagenomic binning, comparative biology and taxonomic classification.</title>
        <authorList>
            <person name="Goeker M."/>
        </authorList>
    </citation>
    <scope>NUCLEOTIDE SEQUENCE [LARGE SCALE GENOMIC DNA]</scope>
    <source>
        <strain evidence="14 15">DSM 16097</strain>
    </source>
</reference>
<dbReference type="Gene3D" id="3.40.50.2300">
    <property type="match status" value="1"/>
</dbReference>
<dbReference type="Pfam" id="PF08448">
    <property type="entry name" value="PAS_4"/>
    <property type="match status" value="1"/>
</dbReference>
<evidence type="ECO:0000256" key="2">
    <source>
        <dbReference type="ARBA" id="ARBA00012438"/>
    </source>
</evidence>
<dbReference type="Gene3D" id="3.30.450.40">
    <property type="match status" value="2"/>
</dbReference>
<dbReference type="SMART" id="SM00448">
    <property type="entry name" value="REC"/>
    <property type="match status" value="1"/>
</dbReference>
<comment type="catalytic activity">
    <reaction evidence="1">
        <text>ATP + protein L-histidine = ADP + protein N-phospho-L-histidine.</text>
        <dbReference type="EC" id="2.7.13.3"/>
    </reaction>
</comment>
<dbReference type="GO" id="GO:0005524">
    <property type="term" value="F:ATP binding"/>
    <property type="evidence" value="ECO:0007669"/>
    <property type="project" value="UniProtKB-KW"/>
</dbReference>
<keyword evidence="7" id="KW-0067">ATP-binding</keyword>
<dbReference type="InterPro" id="IPR036097">
    <property type="entry name" value="HisK_dim/P_sf"/>
</dbReference>
<protein>
    <recommendedName>
        <fullName evidence="2">histidine kinase</fullName>
        <ecNumber evidence="2">2.7.13.3</ecNumber>
    </recommendedName>
</protein>
<feature type="domain" description="Response regulatory" evidence="11">
    <location>
        <begin position="1202"/>
        <end position="1315"/>
    </location>
</feature>
<dbReference type="PROSITE" id="PS50109">
    <property type="entry name" value="HIS_KIN"/>
    <property type="match status" value="1"/>
</dbReference>
<dbReference type="InterPro" id="IPR011006">
    <property type="entry name" value="CheY-like_superfamily"/>
</dbReference>
<dbReference type="Pfam" id="PF00072">
    <property type="entry name" value="Response_reg"/>
    <property type="match status" value="1"/>
</dbReference>
<evidence type="ECO:0000256" key="8">
    <source>
        <dbReference type="ARBA" id="ARBA00023012"/>
    </source>
</evidence>
<dbReference type="Gene3D" id="1.10.287.130">
    <property type="match status" value="1"/>
</dbReference>
<feature type="domain" description="PAS" evidence="12">
    <location>
        <begin position="556"/>
        <end position="627"/>
    </location>
</feature>
<keyword evidence="8" id="KW-0902">Two-component regulatory system</keyword>
<accession>A0A316GB29</accession>
<dbReference type="GO" id="GO:0000155">
    <property type="term" value="F:phosphorelay sensor kinase activity"/>
    <property type="evidence" value="ECO:0007669"/>
    <property type="project" value="InterPro"/>
</dbReference>
<dbReference type="SMART" id="SM00065">
    <property type="entry name" value="GAF"/>
    <property type="match status" value="2"/>
</dbReference>
<evidence type="ECO:0000259" key="12">
    <source>
        <dbReference type="PROSITE" id="PS50112"/>
    </source>
</evidence>
<evidence type="ECO:0000256" key="3">
    <source>
        <dbReference type="ARBA" id="ARBA00022553"/>
    </source>
</evidence>
<dbReference type="OrthoDB" id="9796100at2"/>
<dbReference type="InterPro" id="IPR036890">
    <property type="entry name" value="HATPase_C_sf"/>
</dbReference>
<keyword evidence="5" id="KW-0547">Nucleotide-binding</keyword>